<name>A0A085MPS3_9BILA</name>
<evidence type="ECO:0000313" key="2">
    <source>
        <dbReference type="EMBL" id="KFD59219.1"/>
    </source>
</evidence>
<protein>
    <submittedName>
        <fullName evidence="2">Uncharacterized protein</fullName>
    </submittedName>
</protein>
<organism evidence="2">
    <name type="scientific">Trichuris suis</name>
    <name type="common">pig whipworm</name>
    <dbReference type="NCBI Taxonomy" id="68888"/>
    <lineage>
        <taxon>Eukaryota</taxon>
        <taxon>Metazoa</taxon>
        <taxon>Ecdysozoa</taxon>
        <taxon>Nematoda</taxon>
        <taxon>Enoplea</taxon>
        <taxon>Dorylaimia</taxon>
        <taxon>Trichinellida</taxon>
        <taxon>Trichuridae</taxon>
        <taxon>Trichuris</taxon>
    </lineage>
</organism>
<dbReference type="InterPro" id="IPR037002">
    <property type="entry name" value="Microviridae_protein_F_sf"/>
</dbReference>
<dbReference type="Gene3D" id="2.60.169.10">
    <property type="entry name" value="Microviridae F protein"/>
    <property type="match status" value="1"/>
</dbReference>
<dbReference type="Pfam" id="PF02305">
    <property type="entry name" value="Phage_F"/>
    <property type="match status" value="1"/>
</dbReference>
<comment type="similarity">
    <text evidence="1">Belongs to the microviridae F protein family.</text>
</comment>
<dbReference type="Proteomes" id="UP000030758">
    <property type="component" value="Unassembled WGS sequence"/>
</dbReference>
<gene>
    <name evidence="2" type="ORF">M514_28602</name>
</gene>
<evidence type="ECO:0000256" key="1">
    <source>
        <dbReference type="ARBA" id="ARBA00009963"/>
    </source>
</evidence>
<dbReference type="SUPFAM" id="SSF88645">
    <property type="entry name" value="ssDNA viruses"/>
    <property type="match status" value="1"/>
</dbReference>
<dbReference type="InterPro" id="IPR016184">
    <property type="entry name" value="Capsid/spike_ssDNA_virus"/>
</dbReference>
<accession>A0A085MPS3</accession>
<dbReference type="GO" id="GO:0005198">
    <property type="term" value="F:structural molecule activity"/>
    <property type="evidence" value="ECO:0007669"/>
    <property type="project" value="InterPro"/>
</dbReference>
<proteinExistence type="inferred from homology"/>
<dbReference type="EMBL" id="KL368508">
    <property type="protein sequence ID" value="KFD59219.1"/>
    <property type="molecule type" value="Genomic_DNA"/>
</dbReference>
<dbReference type="InterPro" id="IPR003514">
    <property type="entry name" value="Microviridae_protein_F"/>
</dbReference>
<reference evidence="2" key="1">
    <citation type="journal article" date="2014" name="Nat. Genet.">
        <title>Genome and transcriptome of the porcine whipworm Trichuris suis.</title>
        <authorList>
            <person name="Jex A.R."/>
            <person name="Nejsum P."/>
            <person name="Schwarz E.M."/>
            <person name="Hu L."/>
            <person name="Young N.D."/>
            <person name="Hall R.S."/>
            <person name="Korhonen P.K."/>
            <person name="Liao S."/>
            <person name="Thamsborg S."/>
            <person name="Xia J."/>
            <person name="Xu P."/>
            <person name="Wang S."/>
            <person name="Scheerlinck J.P."/>
            <person name="Hofmann A."/>
            <person name="Sternberg P.W."/>
            <person name="Wang J."/>
            <person name="Gasser R.B."/>
        </authorList>
    </citation>
    <scope>NUCLEOTIDE SEQUENCE [LARGE SCALE GENOMIC DNA]</scope>
    <source>
        <strain evidence="2">DCEP-RM93F</strain>
    </source>
</reference>
<dbReference type="AlphaFoldDB" id="A0A085MPS3"/>
<sequence>MWSRFSRFDFCFPSLAHLSEQPVYNREIYCQSDSVIGTGGVPQNDLPFGYQERYAEYRYKNSKIT</sequence>
<feature type="non-terminal residue" evidence="2">
    <location>
        <position position="65"/>
    </location>
</feature>